<name>A0A3P7P8C7_DIBLA</name>
<dbReference type="AlphaFoldDB" id="A0A3P7P8C7"/>
<evidence type="ECO:0000313" key="2">
    <source>
        <dbReference type="Proteomes" id="UP000281553"/>
    </source>
</evidence>
<dbReference type="Proteomes" id="UP000281553">
    <property type="component" value="Unassembled WGS sequence"/>
</dbReference>
<dbReference type="Gene3D" id="2.60.40.790">
    <property type="match status" value="1"/>
</dbReference>
<sequence>MVDAPLKEPDYSIYRFDDDRKLCVTAKPHTEAPAGMELSITGDDGAVVMGDAEHRKLHLEVPVDSQLEPKDITIRMDADS</sequence>
<gene>
    <name evidence="1" type="ORF">DILT_LOCUS19911</name>
</gene>
<accession>A0A3P7P8C7</accession>
<protein>
    <recommendedName>
        <fullName evidence="3">SHSP domain-containing protein</fullName>
    </recommendedName>
</protein>
<dbReference type="InterPro" id="IPR008978">
    <property type="entry name" value="HSP20-like_chaperone"/>
</dbReference>
<feature type="non-terminal residue" evidence="1">
    <location>
        <position position="80"/>
    </location>
</feature>
<dbReference type="OrthoDB" id="10060792at2759"/>
<proteinExistence type="predicted"/>
<organism evidence="1 2">
    <name type="scientific">Dibothriocephalus latus</name>
    <name type="common">Fish tapeworm</name>
    <name type="synonym">Diphyllobothrium latum</name>
    <dbReference type="NCBI Taxonomy" id="60516"/>
    <lineage>
        <taxon>Eukaryota</taxon>
        <taxon>Metazoa</taxon>
        <taxon>Spiralia</taxon>
        <taxon>Lophotrochozoa</taxon>
        <taxon>Platyhelminthes</taxon>
        <taxon>Cestoda</taxon>
        <taxon>Eucestoda</taxon>
        <taxon>Diphyllobothriidea</taxon>
        <taxon>Diphyllobothriidae</taxon>
        <taxon>Dibothriocephalus</taxon>
    </lineage>
</organism>
<evidence type="ECO:0000313" key="1">
    <source>
        <dbReference type="EMBL" id="VDN49850.1"/>
    </source>
</evidence>
<reference evidence="1 2" key="1">
    <citation type="submission" date="2018-11" db="EMBL/GenBank/DDBJ databases">
        <authorList>
            <consortium name="Pathogen Informatics"/>
        </authorList>
    </citation>
    <scope>NUCLEOTIDE SEQUENCE [LARGE SCALE GENOMIC DNA]</scope>
</reference>
<dbReference type="EMBL" id="UYRU01125543">
    <property type="protein sequence ID" value="VDN49850.1"/>
    <property type="molecule type" value="Genomic_DNA"/>
</dbReference>
<keyword evidence="2" id="KW-1185">Reference proteome</keyword>
<evidence type="ECO:0008006" key="3">
    <source>
        <dbReference type="Google" id="ProtNLM"/>
    </source>
</evidence>